<dbReference type="Proteomes" id="UP000054770">
    <property type="component" value="Unassembled WGS sequence"/>
</dbReference>
<feature type="transmembrane region" description="Helical" evidence="2">
    <location>
        <begin position="62"/>
        <end position="84"/>
    </location>
</feature>
<evidence type="ECO:0000313" key="3">
    <source>
        <dbReference type="EMBL" id="SAL24000.1"/>
    </source>
</evidence>
<keyword evidence="2" id="KW-0472">Membrane</keyword>
<evidence type="ECO:0000313" key="4">
    <source>
        <dbReference type="Proteomes" id="UP000054770"/>
    </source>
</evidence>
<keyword evidence="4" id="KW-1185">Reference proteome</keyword>
<feature type="region of interest" description="Disordered" evidence="1">
    <location>
        <begin position="211"/>
        <end position="254"/>
    </location>
</feature>
<proteinExistence type="predicted"/>
<gene>
    <name evidence="3" type="ORF">AWB68_01030</name>
</gene>
<dbReference type="AlphaFoldDB" id="A0A158FXX2"/>
<dbReference type="EMBL" id="FCON02000007">
    <property type="protein sequence ID" value="SAL24000.1"/>
    <property type="molecule type" value="Genomic_DNA"/>
</dbReference>
<organism evidence="3 4">
    <name type="scientific">Caballeronia choica</name>
    <dbReference type="NCBI Taxonomy" id="326476"/>
    <lineage>
        <taxon>Bacteria</taxon>
        <taxon>Pseudomonadati</taxon>
        <taxon>Pseudomonadota</taxon>
        <taxon>Betaproteobacteria</taxon>
        <taxon>Burkholderiales</taxon>
        <taxon>Burkholderiaceae</taxon>
        <taxon>Caballeronia</taxon>
    </lineage>
</organism>
<keyword evidence="2" id="KW-0812">Transmembrane</keyword>
<evidence type="ECO:0000256" key="1">
    <source>
        <dbReference type="SAM" id="MobiDB-lite"/>
    </source>
</evidence>
<feature type="transmembrane region" description="Helical" evidence="2">
    <location>
        <begin position="111"/>
        <end position="129"/>
    </location>
</feature>
<accession>A0A158FXX2</accession>
<sequence>MPNIRKIPGIAETRLIVLALHDPPWVLVTIIYAIAMISALYPKAAFGFADIGRDGTRPVTSYGASATVAVVAAFFVSLLFRFVFDPSGNLFQTISTPGAFRAALEVSLQRLPWMFMTFAMTFTIAWVTDNRAATPGDVPRWLRYAECGGMSGVFLVAQYVTLELLLSSAPAIFEPSTPFRLLPTAAIVGGLIGALLPHWYRRIRMNMAPRSSGPIAPSPAWHSAVRRKQRRRRTRGPYSKSGRPASCRQDTPVP</sequence>
<feature type="transmembrane region" description="Helical" evidence="2">
    <location>
        <begin position="24"/>
        <end position="41"/>
    </location>
</feature>
<feature type="transmembrane region" description="Helical" evidence="2">
    <location>
        <begin position="141"/>
        <end position="161"/>
    </location>
</feature>
<keyword evidence="2" id="KW-1133">Transmembrane helix</keyword>
<name>A0A158FXX2_9BURK</name>
<feature type="compositionally biased region" description="Basic residues" evidence="1">
    <location>
        <begin position="224"/>
        <end position="235"/>
    </location>
</feature>
<reference evidence="3" key="1">
    <citation type="submission" date="2016-01" db="EMBL/GenBank/DDBJ databases">
        <authorList>
            <person name="Peeters C."/>
        </authorList>
    </citation>
    <scope>NUCLEOTIDE SEQUENCE [LARGE SCALE GENOMIC DNA]</scope>
    <source>
        <strain evidence="3">LMG 22940</strain>
    </source>
</reference>
<comment type="caution">
    <text evidence="3">The sequence shown here is derived from an EMBL/GenBank/DDBJ whole genome shotgun (WGS) entry which is preliminary data.</text>
</comment>
<evidence type="ECO:0000256" key="2">
    <source>
        <dbReference type="SAM" id="Phobius"/>
    </source>
</evidence>
<feature type="transmembrane region" description="Helical" evidence="2">
    <location>
        <begin position="181"/>
        <end position="200"/>
    </location>
</feature>
<protein>
    <submittedName>
        <fullName evidence="3">Uncharacterized protein</fullName>
    </submittedName>
</protein>